<accession>A0A9E7PKB2</accession>
<feature type="domain" description="Cupin type-2" evidence="2">
    <location>
        <begin position="224"/>
        <end position="290"/>
    </location>
</feature>
<dbReference type="KEGG" id="mend:L6E24_09600"/>
<dbReference type="InterPro" id="IPR052044">
    <property type="entry name" value="PKS_Associated_Protein"/>
</dbReference>
<dbReference type="RefSeq" id="WP_257741777.1">
    <property type="nucleotide sequence ID" value="NZ_CP096115.1"/>
</dbReference>
<dbReference type="Gene3D" id="2.60.120.10">
    <property type="entry name" value="Jelly Rolls"/>
    <property type="match status" value="2"/>
</dbReference>
<reference evidence="3" key="1">
    <citation type="submission" date="2022-04" db="EMBL/GenBank/DDBJ databases">
        <title>Complete genome of Methanoplanus endosymbiosus DSM 3599.</title>
        <authorList>
            <person name="Chen S.-C."/>
            <person name="You Y.-T."/>
            <person name="Zhou Y.-Z."/>
            <person name="Lai M.-C."/>
        </authorList>
    </citation>
    <scope>NUCLEOTIDE SEQUENCE</scope>
    <source>
        <strain evidence="3">DSM 3599</strain>
    </source>
</reference>
<dbReference type="AlphaFoldDB" id="A0A9E7PKB2"/>
<dbReference type="GeneID" id="74307956"/>
<feature type="region of interest" description="Disordered" evidence="1">
    <location>
        <begin position="149"/>
        <end position="178"/>
    </location>
</feature>
<dbReference type="PANTHER" id="PTHR36114:SF1">
    <property type="entry name" value="16.7 KDA PROTEIN IN WHIE LOCUS"/>
    <property type="match status" value="1"/>
</dbReference>
<dbReference type="Proteomes" id="UP001060368">
    <property type="component" value="Chromosome"/>
</dbReference>
<dbReference type="InterPro" id="IPR014710">
    <property type="entry name" value="RmlC-like_jellyroll"/>
</dbReference>
<dbReference type="Pfam" id="PF07883">
    <property type="entry name" value="Cupin_2"/>
    <property type="match status" value="2"/>
</dbReference>
<dbReference type="InterPro" id="IPR013096">
    <property type="entry name" value="Cupin_2"/>
</dbReference>
<evidence type="ECO:0000313" key="3">
    <source>
        <dbReference type="EMBL" id="UUX91624.1"/>
    </source>
</evidence>
<evidence type="ECO:0000256" key="1">
    <source>
        <dbReference type="SAM" id="MobiDB-lite"/>
    </source>
</evidence>
<protein>
    <submittedName>
        <fullName evidence="3">Cupin domain-containing protein</fullName>
    </submittedName>
</protein>
<evidence type="ECO:0000259" key="2">
    <source>
        <dbReference type="Pfam" id="PF07883"/>
    </source>
</evidence>
<dbReference type="SUPFAM" id="SSF51182">
    <property type="entry name" value="RmlC-like cupins"/>
    <property type="match status" value="1"/>
</dbReference>
<keyword evidence="4" id="KW-1185">Reference proteome</keyword>
<dbReference type="PANTHER" id="PTHR36114">
    <property type="entry name" value="16.7 KDA PROTEIN IN WHIE LOCUS"/>
    <property type="match status" value="1"/>
</dbReference>
<dbReference type="InterPro" id="IPR011051">
    <property type="entry name" value="RmlC_Cupin_sf"/>
</dbReference>
<feature type="domain" description="Cupin type-2" evidence="2">
    <location>
        <begin position="75"/>
        <end position="142"/>
    </location>
</feature>
<proteinExistence type="predicted"/>
<dbReference type="EMBL" id="CP096115">
    <property type="protein sequence ID" value="UUX91624.1"/>
    <property type="molecule type" value="Genomic_DNA"/>
</dbReference>
<sequence length="304" mass="32702">MVAASGCISDRTVGYTGEKSPDNGLKTIEGLYRFDSSNTISTPLFTDNGSVVSVFHPEDLMKYGYSVSSNFSLGLVTIPPKRGTPPHRLMNTSEMIFVTEGTALINTQDSVTEVHAGDAAIVREGTLQSICNNGREDLVYLTSTQPVYNPENDISEVNLPGEDPGDEKDSSGNTGADGIIVTDVSEGIEWDYDTGTLIYTIFNADLMADRYPDLPVNYSLAYAELIPGGRIDENTLYGASELIYVVHGSICLNSSKGAEMCAEVGQAVYVPAGYPKSYHNSGNKNAVILSYVDPSWNPGLTVLH</sequence>
<gene>
    <name evidence="3" type="ORF">L6E24_09600</name>
</gene>
<organism evidence="3 4">
    <name type="scientific">Methanoplanus endosymbiosus</name>
    <dbReference type="NCBI Taxonomy" id="33865"/>
    <lineage>
        <taxon>Archaea</taxon>
        <taxon>Methanobacteriati</taxon>
        <taxon>Methanobacteriota</taxon>
        <taxon>Stenosarchaea group</taxon>
        <taxon>Methanomicrobia</taxon>
        <taxon>Methanomicrobiales</taxon>
        <taxon>Methanomicrobiaceae</taxon>
        <taxon>Methanoplanus</taxon>
    </lineage>
</organism>
<name>A0A9E7PKB2_9EURY</name>
<evidence type="ECO:0000313" key="4">
    <source>
        <dbReference type="Proteomes" id="UP001060368"/>
    </source>
</evidence>